<dbReference type="SUPFAM" id="SSF53335">
    <property type="entry name" value="S-adenosyl-L-methionine-dependent methyltransferases"/>
    <property type="match status" value="1"/>
</dbReference>
<reference evidence="1" key="1">
    <citation type="submission" date="2013-08" db="EMBL/GenBank/DDBJ databases">
        <authorList>
            <person name="Mendez C."/>
            <person name="Richter M."/>
            <person name="Ferrer M."/>
            <person name="Sanchez J."/>
        </authorList>
    </citation>
    <scope>NUCLEOTIDE SEQUENCE</scope>
</reference>
<gene>
    <name evidence="1" type="ORF">B1B_03590</name>
</gene>
<dbReference type="Gene3D" id="3.40.50.150">
    <property type="entry name" value="Vaccinia Virus protein VP39"/>
    <property type="match status" value="1"/>
</dbReference>
<sequence length="255" mass="27409">MRESAALRAAARTPRPSALLSPAAHKAIRHRMLFYRPASLARVAELAGVTVPELHRYRQELARGALADLLLARGANFAFVRELPQGPLLYLLVRALRPIRLVETGVRPGYSTAWILAALDANGAGQLTSLGPGATTGRSAGVENVTVGQFVPPALRSRWILELGNNEEHLRAILAGARDLDLFFYDNGPEVVRARFELRSAWASLGRGGVLLAHHANANTAWSDFCQVQGVPPQILDSGPPPLGALSMRSAPRAA</sequence>
<proteinExistence type="predicted"/>
<reference evidence="1" key="2">
    <citation type="journal article" date="2014" name="ISME J.">
        <title>Microbial stratification in low pH oxic and suboxic macroscopic growths along an acid mine drainage.</title>
        <authorList>
            <person name="Mendez-Garcia C."/>
            <person name="Mesa V."/>
            <person name="Sprenger R.R."/>
            <person name="Richter M."/>
            <person name="Diez M.S."/>
            <person name="Solano J."/>
            <person name="Bargiela R."/>
            <person name="Golyshina O.V."/>
            <person name="Manteca A."/>
            <person name="Ramos J.L."/>
            <person name="Gallego J.R."/>
            <person name="Llorente I."/>
            <person name="Martins Dos Santos V.A."/>
            <person name="Jensen O.N."/>
            <person name="Pelaez A.I."/>
            <person name="Sanchez J."/>
            <person name="Ferrer M."/>
        </authorList>
    </citation>
    <scope>NUCLEOTIDE SEQUENCE</scope>
</reference>
<protein>
    <recommendedName>
        <fullName evidence="2">Class I SAM-dependent methyltransferase</fullName>
    </recommendedName>
</protein>
<name>T1BVV8_9ZZZZ</name>
<accession>T1BVV8</accession>
<dbReference type="EMBL" id="AUZY01002213">
    <property type="protein sequence ID" value="EQD72743.1"/>
    <property type="molecule type" value="Genomic_DNA"/>
</dbReference>
<organism evidence="1">
    <name type="scientific">mine drainage metagenome</name>
    <dbReference type="NCBI Taxonomy" id="410659"/>
    <lineage>
        <taxon>unclassified sequences</taxon>
        <taxon>metagenomes</taxon>
        <taxon>ecological metagenomes</taxon>
    </lineage>
</organism>
<dbReference type="InterPro" id="IPR029063">
    <property type="entry name" value="SAM-dependent_MTases_sf"/>
</dbReference>
<evidence type="ECO:0008006" key="2">
    <source>
        <dbReference type="Google" id="ProtNLM"/>
    </source>
</evidence>
<dbReference type="Pfam" id="PF13578">
    <property type="entry name" value="Methyltransf_24"/>
    <property type="match status" value="1"/>
</dbReference>
<evidence type="ECO:0000313" key="1">
    <source>
        <dbReference type="EMBL" id="EQD72743.1"/>
    </source>
</evidence>
<comment type="caution">
    <text evidence="1">The sequence shown here is derived from an EMBL/GenBank/DDBJ whole genome shotgun (WGS) entry which is preliminary data.</text>
</comment>
<dbReference type="AlphaFoldDB" id="T1BVV8"/>